<dbReference type="SUPFAM" id="SSF56219">
    <property type="entry name" value="DNase I-like"/>
    <property type="match status" value="1"/>
</dbReference>
<dbReference type="PANTHER" id="PTHR33710">
    <property type="entry name" value="BNAC02G09200D PROTEIN"/>
    <property type="match status" value="1"/>
</dbReference>
<evidence type="ECO:0000313" key="1">
    <source>
        <dbReference type="EMBL" id="KAK4413795.1"/>
    </source>
</evidence>
<accession>A0AAE2C9K0</accession>
<dbReference type="PANTHER" id="PTHR33710:SF64">
    <property type="entry name" value="ENDONUCLEASE_EXONUCLEASE_PHOSPHATASE DOMAIN-CONTAINING PROTEIN"/>
    <property type="match status" value="1"/>
</dbReference>
<reference evidence="1" key="2">
    <citation type="journal article" date="2024" name="Plant">
        <title>Genomic evolution and insights into agronomic trait innovations of Sesamum species.</title>
        <authorList>
            <person name="Miao H."/>
            <person name="Wang L."/>
            <person name="Qu L."/>
            <person name="Liu H."/>
            <person name="Sun Y."/>
            <person name="Le M."/>
            <person name="Wang Q."/>
            <person name="Wei S."/>
            <person name="Zheng Y."/>
            <person name="Lin W."/>
            <person name="Duan Y."/>
            <person name="Cao H."/>
            <person name="Xiong S."/>
            <person name="Wang X."/>
            <person name="Wei L."/>
            <person name="Li C."/>
            <person name="Ma Q."/>
            <person name="Ju M."/>
            <person name="Zhao R."/>
            <person name="Li G."/>
            <person name="Mu C."/>
            <person name="Tian Q."/>
            <person name="Mei H."/>
            <person name="Zhang T."/>
            <person name="Gao T."/>
            <person name="Zhang H."/>
        </authorList>
    </citation>
    <scope>NUCLEOTIDE SEQUENCE</scope>
    <source>
        <strain evidence="1">3651</strain>
    </source>
</reference>
<dbReference type="AlphaFoldDB" id="A0AAE2C9K0"/>
<dbReference type="EMBL" id="JACGWO010000012">
    <property type="protein sequence ID" value="KAK4413795.1"/>
    <property type="molecule type" value="Genomic_DNA"/>
</dbReference>
<protein>
    <submittedName>
        <fullName evidence="1">Uncharacterized protein</fullName>
    </submittedName>
</protein>
<organism evidence="1 2">
    <name type="scientific">Sesamum alatum</name>
    <dbReference type="NCBI Taxonomy" id="300844"/>
    <lineage>
        <taxon>Eukaryota</taxon>
        <taxon>Viridiplantae</taxon>
        <taxon>Streptophyta</taxon>
        <taxon>Embryophyta</taxon>
        <taxon>Tracheophyta</taxon>
        <taxon>Spermatophyta</taxon>
        <taxon>Magnoliopsida</taxon>
        <taxon>eudicotyledons</taxon>
        <taxon>Gunneridae</taxon>
        <taxon>Pentapetalae</taxon>
        <taxon>asterids</taxon>
        <taxon>lamiids</taxon>
        <taxon>Lamiales</taxon>
        <taxon>Pedaliaceae</taxon>
        <taxon>Sesamum</taxon>
    </lineage>
</organism>
<gene>
    <name evidence="1" type="ORF">Salat_2792300</name>
</gene>
<evidence type="ECO:0000313" key="2">
    <source>
        <dbReference type="Proteomes" id="UP001293254"/>
    </source>
</evidence>
<dbReference type="InterPro" id="IPR036691">
    <property type="entry name" value="Endo/exonu/phosph_ase_sf"/>
</dbReference>
<name>A0AAE2C9K0_9LAMI</name>
<keyword evidence="2" id="KW-1185">Reference proteome</keyword>
<dbReference type="Gene3D" id="3.60.10.10">
    <property type="entry name" value="Endonuclease/exonuclease/phosphatase"/>
    <property type="match status" value="1"/>
</dbReference>
<proteinExistence type="predicted"/>
<sequence>MWEKLYELGQNLNRPWLILSNFNGVRSPDEKLGVTPTWYELKDFTDCCLCLGLQDAPSSGCFYTWYSNNESNPVWCKLDRVLMNNEWLEAGLHCNTHFPPPGCLFDHSPDIVSILDPSVPKPKPF</sequence>
<dbReference type="Proteomes" id="UP001293254">
    <property type="component" value="Unassembled WGS sequence"/>
</dbReference>
<comment type="caution">
    <text evidence="1">The sequence shown here is derived from an EMBL/GenBank/DDBJ whole genome shotgun (WGS) entry which is preliminary data.</text>
</comment>
<reference evidence="1" key="1">
    <citation type="submission" date="2020-06" db="EMBL/GenBank/DDBJ databases">
        <authorList>
            <person name="Li T."/>
            <person name="Hu X."/>
            <person name="Zhang T."/>
            <person name="Song X."/>
            <person name="Zhang H."/>
            <person name="Dai N."/>
            <person name="Sheng W."/>
            <person name="Hou X."/>
            <person name="Wei L."/>
        </authorList>
    </citation>
    <scope>NUCLEOTIDE SEQUENCE</scope>
    <source>
        <strain evidence="1">3651</strain>
        <tissue evidence="1">Leaf</tissue>
    </source>
</reference>